<feature type="region of interest" description="Disordered" evidence="1">
    <location>
        <begin position="75"/>
        <end position="96"/>
    </location>
</feature>
<keyword evidence="2" id="KW-0812">Transmembrane</keyword>
<feature type="compositionally biased region" description="Low complexity" evidence="1">
    <location>
        <begin position="352"/>
        <end position="383"/>
    </location>
</feature>
<feature type="compositionally biased region" description="Polar residues" evidence="1">
    <location>
        <begin position="86"/>
        <end position="95"/>
    </location>
</feature>
<feature type="compositionally biased region" description="Low complexity" evidence="1">
    <location>
        <begin position="537"/>
        <end position="558"/>
    </location>
</feature>
<feature type="compositionally biased region" description="Basic residues" evidence="1">
    <location>
        <begin position="560"/>
        <end position="579"/>
    </location>
</feature>
<accession>A0A2N8U828</accession>
<proteinExistence type="predicted"/>
<keyword evidence="2" id="KW-1133">Transmembrane helix</keyword>
<name>A0A2N8U828_9BASI</name>
<feature type="compositionally biased region" description="Basic and acidic residues" evidence="1">
    <location>
        <begin position="257"/>
        <end position="274"/>
    </location>
</feature>
<evidence type="ECO:0000313" key="4">
    <source>
        <dbReference type="Proteomes" id="UP000239563"/>
    </source>
</evidence>
<feature type="transmembrane region" description="Helical" evidence="2">
    <location>
        <begin position="198"/>
        <end position="220"/>
    </location>
</feature>
<sequence length="579" mass="61042">MSSTSRPSPPRAGSYVLVPSSAPLDDSPAIPDAAARAPASRPRLFFLLPLVAAIDIVTTVTLGILVLRQQAHHDESDPFSSHDPVMTSSAHGHSNTRLDKGAWERRKIVLLVVAFSIARACAFAIVGISRRVRQLGVTVAAISILSALFYVSVANLLFQARPKPDTLETRPFSWSSLLASDEWRWPDAFRHFEPTMPILVGAQMALTLFEWILYIAIVGVKIPPGGNPVEAKRWARNLADDPYFQRGVDAHSLYPSDDGREGEHDEVDANDRDFAASSTGAGDEVDAHADADVEQARTLLASPISNLSRKEQADGSDQPLLGAGPSTPRGYGSTLSDPRTPQGSTSVSQKQGSVRSARSPAAAATAAGSASARGMSRSASARSDLYSRSPGAAELGGAGAHGEVIEDDDDERDGEGDEEAEGSDPDDIIDITPNRAVARKEARLRLARAALPERRASGGTLSTLSIFGGGSGASGDAASSRNAAGGSRGAGVFSDEAGSPLGRTSREDQTPAALLSVARAPDTIMRASEAADTSMQSSNPMTLPSSSSTHTTSTRTSSLKGRKFKLPKWMKPSSKSRKK</sequence>
<keyword evidence="2" id="KW-0472">Membrane</keyword>
<feature type="transmembrane region" description="Helical" evidence="2">
    <location>
        <begin position="108"/>
        <end position="129"/>
    </location>
</feature>
<feature type="transmembrane region" description="Helical" evidence="2">
    <location>
        <begin position="44"/>
        <end position="67"/>
    </location>
</feature>
<feature type="compositionally biased region" description="Low complexity" evidence="1">
    <location>
        <begin position="474"/>
        <end position="485"/>
    </location>
</feature>
<feature type="region of interest" description="Disordered" evidence="1">
    <location>
        <begin position="249"/>
        <end position="285"/>
    </location>
</feature>
<dbReference type="EMBL" id="LT795055">
    <property type="protein sequence ID" value="SJX61216.1"/>
    <property type="molecule type" value="Genomic_DNA"/>
</dbReference>
<evidence type="ECO:0000256" key="1">
    <source>
        <dbReference type="SAM" id="MobiDB-lite"/>
    </source>
</evidence>
<reference evidence="3 4" key="1">
    <citation type="submission" date="2017-02" db="EMBL/GenBank/DDBJ databases">
        <authorList>
            <person name="Peterson S.W."/>
        </authorList>
    </citation>
    <scope>NUCLEOTIDE SEQUENCE [LARGE SCALE GENOMIC DNA]</scope>
    <source>
        <strain evidence="3 4">SRS1_H2-8</strain>
    </source>
</reference>
<organism evidence="3 4">
    <name type="scientific">Sporisorium reilianum f. sp. reilianum</name>
    <dbReference type="NCBI Taxonomy" id="72559"/>
    <lineage>
        <taxon>Eukaryota</taxon>
        <taxon>Fungi</taxon>
        <taxon>Dikarya</taxon>
        <taxon>Basidiomycota</taxon>
        <taxon>Ustilaginomycotina</taxon>
        <taxon>Ustilaginomycetes</taxon>
        <taxon>Ustilaginales</taxon>
        <taxon>Ustilaginaceae</taxon>
        <taxon>Sporisorium</taxon>
    </lineage>
</organism>
<dbReference type="Proteomes" id="UP000239563">
    <property type="component" value="Chromosome II"/>
</dbReference>
<dbReference type="AlphaFoldDB" id="A0A2N8U828"/>
<gene>
    <name evidence="3" type="ORF">SRS1_12438</name>
</gene>
<evidence type="ECO:0000256" key="2">
    <source>
        <dbReference type="SAM" id="Phobius"/>
    </source>
</evidence>
<feature type="compositionally biased region" description="Acidic residues" evidence="1">
    <location>
        <begin position="405"/>
        <end position="429"/>
    </location>
</feature>
<evidence type="ECO:0000313" key="3">
    <source>
        <dbReference type="EMBL" id="SJX61216.1"/>
    </source>
</evidence>
<feature type="compositionally biased region" description="Polar residues" evidence="1">
    <location>
        <begin position="333"/>
        <end position="351"/>
    </location>
</feature>
<protein>
    <submittedName>
        <fullName evidence="3">Uncharacterized protein</fullName>
    </submittedName>
</protein>
<feature type="region of interest" description="Disordered" evidence="1">
    <location>
        <begin position="449"/>
        <end position="579"/>
    </location>
</feature>
<feature type="transmembrane region" description="Helical" evidence="2">
    <location>
        <begin position="135"/>
        <end position="158"/>
    </location>
</feature>
<feature type="region of interest" description="Disordered" evidence="1">
    <location>
        <begin position="302"/>
        <end position="434"/>
    </location>
</feature>